<reference evidence="2 3" key="1">
    <citation type="submission" date="2019-04" db="EMBL/GenBank/DDBJ databases">
        <title>Comparative genomics and transcriptomics to analyze fruiting body development in filamentous ascomycetes.</title>
        <authorList>
            <consortium name="DOE Joint Genome Institute"/>
            <person name="Lutkenhaus R."/>
            <person name="Traeger S."/>
            <person name="Breuer J."/>
            <person name="Kuo A."/>
            <person name="Lipzen A."/>
            <person name="Pangilinan J."/>
            <person name="Dilworth D."/>
            <person name="Sandor L."/>
            <person name="Poggeler S."/>
            <person name="Barry K."/>
            <person name="Grigoriev I.V."/>
            <person name="Nowrousian M."/>
        </authorList>
    </citation>
    <scope>NUCLEOTIDE SEQUENCE [LARGE SCALE GENOMIC DNA]</scope>
    <source>
        <strain evidence="2 3">CBS 389.68</strain>
    </source>
</reference>
<proteinExistence type="predicted"/>
<dbReference type="InParanoid" id="A0A4S2N4F0"/>
<name>A0A4S2N4F0_9PEZI</name>
<dbReference type="PANTHER" id="PTHR46007">
    <property type="entry name" value="MEDIATOR OF RNA POLYMERASE II TRANSCRIPTION SUBUNIT 12"/>
    <property type="match status" value="1"/>
</dbReference>
<dbReference type="GO" id="GO:0003713">
    <property type="term" value="F:transcription coactivator activity"/>
    <property type="evidence" value="ECO:0007669"/>
    <property type="project" value="TreeGrafter"/>
</dbReference>
<protein>
    <submittedName>
        <fullName evidence="2">Uncharacterized protein</fullName>
    </submittedName>
</protein>
<dbReference type="PANTHER" id="PTHR46007:SF8">
    <property type="entry name" value="C2H2-TYPE DOMAIN-CONTAINING PROTEIN"/>
    <property type="match status" value="1"/>
</dbReference>
<dbReference type="OrthoDB" id="5409998at2759"/>
<accession>A0A4S2N4F0</accession>
<dbReference type="GO" id="GO:0045944">
    <property type="term" value="P:positive regulation of transcription by RNA polymerase II"/>
    <property type="evidence" value="ECO:0007669"/>
    <property type="project" value="TreeGrafter"/>
</dbReference>
<feature type="compositionally biased region" description="Basic and acidic residues" evidence="1">
    <location>
        <begin position="251"/>
        <end position="265"/>
    </location>
</feature>
<organism evidence="2 3">
    <name type="scientific">Ascodesmis nigricans</name>
    <dbReference type="NCBI Taxonomy" id="341454"/>
    <lineage>
        <taxon>Eukaryota</taxon>
        <taxon>Fungi</taxon>
        <taxon>Dikarya</taxon>
        <taxon>Ascomycota</taxon>
        <taxon>Pezizomycotina</taxon>
        <taxon>Pezizomycetes</taxon>
        <taxon>Pezizales</taxon>
        <taxon>Ascodesmidaceae</taxon>
        <taxon>Ascodesmis</taxon>
    </lineage>
</organism>
<feature type="region of interest" description="Disordered" evidence="1">
    <location>
        <begin position="198"/>
        <end position="391"/>
    </location>
</feature>
<feature type="compositionally biased region" description="Polar residues" evidence="1">
    <location>
        <begin position="207"/>
        <end position="225"/>
    </location>
</feature>
<gene>
    <name evidence="2" type="ORF">EX30DRAFT_361997</name>
</gene>
<feature type="compositionally biased region" description="Polar residues" evidence="1">
    <location>
        <begin position="369"/>
        <end position="383"/>
    </location>
</feature>
<evidence type="ECO:0000313" key="3">
    <source>
        <dbReference type="Proteomes" id="UP000298138"/>
    </source>
</evidence>
<dbReference type="Proteomes" id="UP000298138">
    <property type="component" value="Unassembled WGS sequence"/>
</dbReference>
<dbReference type="InterPro" id="IPR051647">
    <property type="entry name" value="Mediator_comp_sub12"/>
</dbReference>
<dbReference type="EMBL" id="ML220113">
    <property type="protein sequence ID" value="TGZ84037.1"/>
    <property type="molecule type" value="Genomic_DNA"/>
</dbReference>
<feature type="region of interest" description="Disordered" evidence="1">
    <location>
        <begin position="1"/>
        <end position="95"/>
    </location>
</feature>
<dbReference type="AlphaFoldDB" id="A0A4S2N4F0"/>
<feature type="compositionally biased region" description="Low complexity" evidence="1">
    <location>
        <begin position="268"/>
        <end position="285"/>
    </location>
</feature>
<evidence type="ECO:0000313" key="2">
    <source>
        <dbReference type="EMBL" id="TGZ84037.1"/>
    </source>
</evidence>
<evidence type="ECO:0000256" key="1">
    <source>
        <dbReference type="SAM" id="MobiDB-lite"/>
    </source>
</evidence>
<dbReference type="STRING" id="341454.A0A4S2N4F0"/>
<feature type="compositionally biased region" description="Low complexity" evidence="1">
    <location>
        <begin position="317"/>
        <end position="342"/>
    </location>
</feature>
<feature type="compositionally biased region" description="Low complexity" evidence="1">
    <location>
        <begin position="18"/>
        <end position="36"/>
    </location>
</feature>
<keyword evidence="3" id="KW-1185">Reference proteome</keyword>
<sequence>MSPPQPPMAGRPSPLIKSSPAPSSATATPTPQTLGTPKPPAPPTLQQLQQQQLRAQQLQLQAQNAQQQPQPQTQSQQQQQQPQHPPMKHPQSSLNTLPSMFHAVTADVFATPAATHPRAIPFSSKRLSVAVTTATERFHFGLDQLEMDIIRAKEVLRRDLAILQEKRRKEEEKEKEKVRAREAELQREAEERLRLMEEARKERDTTRPQQQSQPQLKMTTQQGNEQGKRVVADLDDDIEMVGSSTTGGNVDMKDDNDIDMLDHDPSIQQKQQKSEQTQQHQPQQDPEQDHPMDDDMDYLFGTDDSAPPSATVPNPPQHQNIPQAQLQQPQQHQQQQQAYPQPSSDFDNFLATVPNVIGDTGGGGDGHGPSNNSANSGYNQDSFSDLFDYAQ</sequence>
<feature type="compositionally biased region" description="Low complexity" evidence="1">
    <location>
        <begin position="44"/>
        <end position="82"/>
    </location>
</feature>
<dbReference type="GO" id="GO:0016592">
    <property type="term" value="C:mediator complex"/>
    <property type="evidence" value="ECO:0007669"/>
    <property type="project" value="TreeGrafter"/>
</dbReference>